<feature type="domain" description="Zn(2)-C6 fungal-type" evidence="6">
    <location>
        <begin position="9"/>
        <end position="39"/>
    </location>
</feature>
<reference evidence="7" key="1">
    <citation type="journal article" date="2022" name="bioRxiv">
        <title>Deciphering the potential niche of two novel black yeast fungi from a biological soil crust based on their genomes, phenotypes, and melanin regulation.</title>
        <authorList>
            <consortium name="DOE Joint Genome Institute"/>
            <person name="Carr E.C."/>
            <person name="Barton Q."/>
            <person name="Grambo S."/>
            <person name="Sullivan M."/>
            <person name="Renfro C.M."/>
            <person name="Kuo A."/>
            <person name="Pangilinan J."/>
            <person name="Lipzen A."/>
            <person name="Keymanesh K."/>
            <person name="Savage E."/>
            <person name="Barry K."/>
            <person name="Grigoriev I.V."/>
            <person name="Riekhof W.R."/>
            <person name="Harris S.S."/>
        </authorList>
    </citation>
    <scope>NUCLEOTIDE SEQUENCE</scope>
    <source>
        <strain evidence="7">JF 03-4F</strain>
    </source>
</reference>
<dbReference type="GO" id="GO:0000981">
    <property type="term" value="F:DNA-binding transcription factor activity, RNA polymerase II-specific"/>
    <property type="evidence" value="ECO:0007669"/>
    <property type="project" value="InterPro"/>
</dbReference>
<dbReference type="PANTHER" id="PTHR37534:SF46">
    <property type="entry name" value="ZN(II)2CYS6 TRANSCRIPTION FACTOR (EUROFUNG)"/>
    <property type="match status" value="1"/>
</dbReference>
<evidence type="ECO:0000313" key="8">
    <source>
        <dbReference type="Proteomes" id="UP001203852"/>
    </source>
</evidence>
<dbReference type="PANTHER" id="PTHR37534">
    <property type="entry name" value="TRANSCRIPTIONAL ACTIVATOR PROTEIN UGA3"/>
    <property type="match status" value="1"/>
</dbReference>
<dbReference type="SMART" id="SM00066">
    <property type="entry name" value="GAL4"/>
    <property type="match status" value="1"/>
</dbReference>
<dbReference type="AlphaFoldDB" id="A0AAN6E2V7"/>
<keyword evidence="3" id="KW-0804">Transcription</keyword>
<proteinExistence type="predicted"/>
<evidence type="ECO:0000313" key="7">
    <source>
        <dbReference type="EMBL" id="KAI1617144.1"/>
    </source>
</evidence>
<dbReference type="GO" id="GO:0003677">
    <property type="term" value="F:DNA binding"/>
    <property type="evidence" value="ECO:0007669"/>
    <property type="project" value="UniProtKB-KW"/>
</dbReference>
<sequence>MSNRRSRFGCWRCRKASRKCDERRPVCNRCSRLSIQCEYRPRLVWTEPKRSISGTVVAGSPQNNIAGRKTSNSSREPETQLGKTGGRTPKSPSQTNEEMSPEEMLSRYSSETMLRSTSPCREICNFHDSETEQMPYQIEDAVSSSAGSMRTASTLSLGPNLSSWKTVVQLDADDLFTFHEFLNHGQRGLHFSSLPNNPLIDDLLLMCQRSLAATATVLSFQACQYNDQKSLVKFDKAVSLYREALPWEDADCTSMMGALICSAAMHLGYSWTRYLSDLLRLIGRAGFTTRRHGYQNASPVVARDHGL</sequence>
<gene>
    <name evidence="7" type="ORF">EDD36DRAFT_154939</name>
</gene>
<accession>A0AAN6E2V7</accession>
<keyword evidence="2" id="KW-0238">DNA-binding</keyword>
<dbReference type="Proteomes" id="UP001203852">
    <property type="component" value="Unassembled WGS sequence"/>
</dbReference>
<keyword evidence="1" id="KW-0805">Transcription regulation</keyword>
<organism evidence="7 8">
    <name type="scientific">Exophiala viscosa</name>
    <dbReference type="NCBI Taxonomy" id="2486360"/>
    <lineage>
        <taxon>Eukaryota</taxon>
        <taxon>Fungi</taxon>
        <taxon>Dikarya</taxon>
        <taxon>Ascomycota</taxon>
        <taxon>Pezizomycotina</taxon>
        <taxon>Eurotiomycetes</taxon>
        <taxon>Chaetothyriomycetidae</taxon>
        <taxon>Chaetothyriales</taxon>
        <taxon>Herpotrichiellaceae</taxon>
        <taxon>Exophiala</taxon>
    </lineage>
</organism>
<dbReference type="SUPFAM" id="SSF57701">
    <property type="entry name" value="Zn2/Cys6 DNA-binding domain"/>
    <property type="match status" value="1"/>
</dbReference>
<evidence type="ECO:0000256" key="1">
    <source>
        <dbReference type="ARBA" id="ARBA00023015"/>
    </source>
</evidence>
<keyword evidence="4" id="KW-0539">Nucleus</keyword>
<name>A0AAN6E2V7_9EURO</name>
<dbReference type="PROSITE" id="PS50048">
    <property type="entry name" value="ZN2_CY6_FUNGAL_2"/>
    <property type="match status" value="1"/>
</dbReference>
<dbReference type="Pfam" id="PF00172">
    <property type="entry name" value="Zn_clus"/>
    <property type="match status" value="1"/>
</dbReference>
<dbReference type="EMBL" id="MU404351">
    <property type="protein sequence ID" value="KAI1617144.1"/>
    <property type="molecule type" value="Genomic_DNA"/>
</dbReference>
<keyword evidence="8" id="KW-1185">Reference proteome</keyword>
<evidence type="ECO:0000259" key="6">
    <source>
        <dbReference type="PROSITE" id="PS50048"/>
    </source>
</evidence>
<dbReference type="CDD" id="cd00067">
    <property type="entry name" value="GAL4"/>
    <property type="match status" value="1"/>
</dbReference>
<evidence type="ECO:0000256" key="4">
    <source>
        <dbReference type="ARBA" id="ARBA00023242"/>
    </source>
</evidence>
<dbReference type="Gene3D" id="4.10.240.10">
    <property type="entry name" value="Zn(2)-C6 fungal-type DNA-binding domain"/>
    <property type="match status" value="1"/>
</dbReference>
<dbReference type="InterPro" id="IPR001138">
    <property type="entry name" value="Zn2Cys6_DnaBD"/>
</dbReference>
<feature type="region of interest" description="Disordered" evidence="5">
    <location>
        <begin position="54"/>
        <end position="105"/>
    </location>
</feature>
<evidence type="ECO:0000256" key="5">
    <source>
        <dbReference type="SAM" id="MobiDB-lite"/>
    </source>
</evidence>
<comment type="caution">
    <text evidence="7">The sequence shown here is derived from an EMBL/GenBank/DDBJ whole genome shotgun (WGS) entry which is preliminary data.</text>
</comment>
<evidence type="ECO:0000256" key="2">
    <source>
        <dbReference type="ARBA" id="ARBA00023125"/>
    </source>
</evidence>
<evidence type="ECO:0000256" key="3">
    <source>
        <dbReference type="ARBA" id="ARBA00023163"/>
    </source>
</evidence>
<dbReference type="GO" id="GO:0008270">
    <property type="term" value="F:zinc ion binding"/>
    <property type="evidence" value="ECO:0007669"/>
    <property type="project" value="InterPro"/>
</dbReference>
<dbReference type="InterPro" id="IPR036864">
    <property type="entry name" value="Zn2-C6_fun-type_DNA-bd_sf"/>
</dbReference>
<feature type="compositionally biased region" description="Polar residues" evidence="5">
    <location>
        <begin position="60"/>
        <end position="74"/>
    </location>
</feature>
<protein>
    <recommendedName>
        <fullName evidence="6">Zn(2)-C6 fungal-type domain-containing protein</fullName>
    </recommendedName>
</protein>